<feature type="transmembrane region" description="Helical" evidence="8">
    <location>
        <begin position="87"/>
        <end position="106"/>
    </location>
</feature>
<dbReference type="Pfam" id="PF07690">
    <property type="entry name" value="MFS_1"/>
    <property type="match status" value="1"/>
</dbReference>
<dbReference type="InterPro" id="IPR020846">
    <property type="entry name" value="MFS_dom"/>
</dbReference>
<dbReference type="InterPro" id="IPR011701">
    <property type="entry name" value="MFS"/>
</dbReference>
<evidence type="ECO:0000256" key="2">
    <source>
        <dbReference type="ARBA" id="ARBA00022448"/>
    </source>
</evidence>
<evidence type="ECO:0000256" key="7">
    <source>
        <dbReference type="SAM" id="MobiDB-lite"/>
    </source>
</evidence>
<dbReference type="PANTHER" id="PTHR23517">
    <property type="entry name" value="RESISTANCE PROTEIN MDTM, PUTATIVE-RELATED-RELATED"/>
    <property type="match status" value="1"/>
</dbReference>
<evidence type="ECO:0000256" key="6">
    <source>
        <dbReference type="ARBA" id="ARBA00023136"/>
    </source>
</evidence>
<accession>A0ABP7LBI7</accession>
<evidence type="ECO:0000256" key="4">
    <source>
        <dbReference type="ARBA" id="ARBA00022692"/>
    </source>
</evidence>
<feature type="transmembrane region" description="Helical" evidence="8">
    <location>
        <begin position="20"/>
        <end position="40"/>
    </location>
</feature>
<feature type="transmembrane region" description="Helical" evidence="8">
    <location>
        <begin position="308"/>
        <end position="329"/>
    </location>
</feature>
<comment type="caution">
    <text evidence="10">The sequence shown here is derived from an EMBL/GenBank/DDBJ whole genome shotgun (WGS) entry which is preliminary data.</text>
</comment>
<dbReference type="PROSITE" id="PS50850">
    <property type="entry name" value="MFS"/>
    <property type="match status" value="1"/>
</dbReference>
<feature type="transmembrane region" description="Helical" evidence="8">
    <location>
        <begin position="225"/>
        <end position="250"/>
    </location>
</feature>
<proteinExistence type="predicted"/>
<feature type="transmembrane region" description="Helical" evidence="8">
    <location>
        <begin position="52"/>
        <end position="75"/>
    </location>
</feature>
<evidence type="ECO:0000256" key="3">
    <source>
        <dbReference type="ARBA" id="ARBA00022475"/>
    </source>
</evidence>
<evidence type="ECO:0000259" key="9">
    <source>
        <dbReference type="PROSITE" id="PS50850"/>
    </source>
</evidence>
<feature type="transmembrane region" description="Helical" evidence="8">
    <location>
        <begin position="381"/>
        <end position="399"/>
    </location>
</feature>
<dbReference type="SUPFAM" id="SSF103473">
    <property type="entry name" value="MFS general substrate transporter"/>
    <property type="match status" value="1"/>
</dbReference>
<evidence type="ECO:0000313" key="10">
    <source>
        <dbReference type="EMBL" id="GAA3895900.1"/>
    </source>
</evidence>
<feature type="compositionally biased region" description="Basic residues" evidence="7">
    <location>
        <begin position="415"/>
        <end position="434"/>
    </location>
</feature>
<feature type="transmembrane region" description="Helical" evidence="8">
    <location>
        <begin position="112"/>
        <end position="133"/>
    </location>
</feature>
<keyword evidence="5 8" id="KW-1133">Transmembrane helix</keyword>
<reference evidence="11" key="1">
    <citation type="journal article" date="2019" name="Int. J. Syst. Evol. Microbiol.">
        <title>The Global Catalogue of Microorganisms (GCM) 10K type strain sequencing project: providing services to taxonomists for standard genome sequencing and annotation.</title>
        <authorList>
            <consortium name="The Broad Institute Genomics Platform"/>
            <consortium name="The Broad Institute Genome Sequencing Center for Infectious Disease"/>
            <person name="Wu L."/>
            <person name="Ma J."/>
        </authorList>
    </citation>
    <scope>NUCLEOTIDE SEQUENCE [LARGE SCALE GENOMIC DNA]</scope>
    <source>
        <strain evidence="11">JCM 17021</strain>
    </source>
</reference>
<organism evidence="10 11">
    <name type="scientific">Leifsonia kafniensis</name>
    <dbReference type="NCBI Taxonomy" id="475957"/>
    <lineage>
        <taxon>Bacteria</taxon>
        <taxon>Bacillati</taxon>
        <taxon>Actinomycetota</taxon>
        <taxon>Actinomycetes</taxon>
        <taxon>Micrococcales</taxon>
        <taxon>Microbacteriaceae</taxon>
        <taxon>Leifsonia</taxon>
    </lineage>
</organism>
<dbReference type="InterPro" id="IPR050171">
    <property type="entry name" value="MFS_Transporters"/>
</dbReference>
<evidence type="ECO:0000256" key="8">
    <source>
        <dbReference type="SAM" id="Phobius"/>
    </source>
</evidence>
<dbReference type="RefSeq" id="WP_345069870.1">
    <property type="nucleotide sequence ID" value="NZ_BAABCN010000018.1"/>
</dbReference>
<evidence type="ECO:0000313" key="11">
    <source>
        <dbReference type="Proteomes" id="UP001501803"/>
    </source>
</evidence>
<feature type="transmembrane region" description="Helical" evidence="8">
    <location>
        <begin position="349"/>
        <end position="369"/>
    </location>
</feature>
<keyword evidence="2" id="KW-0813">Transport</keyword>
<keyword evidence="6 8" id="KW-0472">Membrane</keyword>
<feature type="transmembrane region" description="Helical" evidence="8">
    <location>
        <begin position="145"/>
        <end position="167"/>
    </location>
</feature>
<dbReference type="Proteomes" id="UP001501803">
    <property type="component" value="Unassembled WGS sequence"/>
</dbReference>
<feature type="domain" description="Major facilitator superfamily (MFS) profile" evidence="9">
    <location>
        <begin position="14"/>
        <end position="403"/>
    </location>
</feature>
<keyword evidence="3" id="KW-1003">Cell membrane</keyword>
<comment type="subcellular location">
    <subcellularLocation>
        <location evidence="1">Cell membrane</location>
        <topology evidence="1">Multi-pass membrane protein</topology>
    </subcellularLocation>
</comment>
<gene>
    <name evidence="10" type="ORF">GCM10022381_41760</name>
</gene>
<evidence type="ECO:0000256" key="5">
    <source>
        <dbReference type="ARBA" id="ARBA00022989"/>
    </source>
</evidence>
<dbReference type="PANTHER" id="PTHR23517:SF13">
    <property type="entry name" value="MAJOR FACILITATOR SUPERFAMILY MFS_1"/>
    <property type="match status" value="1"/>
</dbReference>
<sequence>MTSGPLRAQRRHEAARRSSLGFWLVAVTYAIVMMGGTLPIPLYRFWSETMHFAAFETTAIFAVYAFGVLVSLLVFASLSDQLGRRPVLIGALVVLGISTALFLVASTLTGLLITRFVFGLAAGVVTATANAALAELARPDRSQVAPAMSTVANMGGLGLGSVAAGVVARFCDDPTHMVFWWYLIALGIAVVAVLVVPETVTRQAGFRLRLDLRRPSLPGADRRTFLGMLGLVFAAFAVNGVFSSLVPAFVRDQLHIHDSLASSALVSVVFFAALLAQVAPRPQWLSGPLAGPTILIVGAFIFEAGLLAGSLLGFVLGTAVAGAGVGLVFSRGIGATQRLADPDRRADFVATYFLAAYIGSTIPTLGLGVLNETLGTAPSTLILFGVIVVVTIVSTALVAHHPSRTDPATHPDPKGHHHDSLHRHQRPGQRHRRPTPPGWLH</sequence>
<keyword evidence="11" id="KW-1185">Reference proteome</keyword>
<dbReference type="InterPro" id="IPR036259">
    <property type="entry name" value="MFS_trans_sf"/>
</dbReference>
<feature type="transmembrane region" description="Helical" evidence="8">
    <location>
        <begin position="283"/>
        <end position="302"/>
    </location>
</feature>
<keyword evidence="4 8" id="KW-0812">Transmembrane</keyword>
<feature type="compositionally biased region" description="Basic and acidic residues" evidence="7">
    <location>
        <begin position="403"/>
        <end position="414"/>
    </location>
</feature>
<feature type="transmembrane region" description="Helical" evidence="8">
    <location>
        <begin position="179"/>
        <end position="204"/>
    </location>
</feature>
<evidence type="ECO:0000256" key="1">
    <source>
        <dbReference type="ARBA" id="ARBA00004651"/>
    </source>
</evidence>
<dbReference type="Gene3D" id="1.20.1250.20">
    <property type="entry name" value="MFS general substrate transporter like domains"/>
    <property type="match status" value="1"/>
</dbReference>
<protein>
    <submittedName>
        <fullName evidence="10">MFS transporter</fullName>
    </submittedName>
</protein>
<feature type="transmembrane region" description="Helical" evidence="8">
    <location>
        <begin position="256"/>
        <end position="276"/>
    </location>
</feature>
<feature type="region of interest" description="Disordered" evidence="7">
    <location>
        <begin position="402"/>
        <end position="441"/>
    </location>
</feature>
<dbReference type="EMBL" id="BAABCN010000018">
    <property type="protein sequence ID" value="GAA3895900.1"/>
    <property type="molecule type" value="Genomic_DNA"/>
</dbReference>
<name>A0ABP7LBI7_9MICO</name>